<evidence type="ECO:0000313" key="2">
    <source>
        <dbReference type="Proteomes" id="UP000017052"/>
    </source>
</evidence>
<organism evidence="1 2">
    <name type="scientific">Propionibacterium acidifaciens F0233</name>
    <dbReference type="NCBI Taxonomy" id="553198"/>
    <lineage>
        <taxon>Bacteria</taxon>
        <taxon>Bacillati</taxon>
        <taxon>Actinomycetota</taxon>
        <taxon>Actinomycetes</taxon>
        <taxon>Propionibacteriales</taxon>
        <taxon>Propionibacteriaceae</taxon>
        <taxon>Propionibacterium</taxon>
    </lineage>
</organism>
<proteinExistence type="predicted"/>
<dbReference type="Proteomes" id="UP000017052">
    <property type="component" value="Unassembled WGS sequence"/>
</dbReference>
<protein>
    <submittedName>
        <fullName evidence="1">Uncharacterized protein</fullName>
    </submittedName>
</protein>
<accession>U2SGE6</accession>
<dbReference type="AlphaFoldDB" id="U2SGE6"/>
<dbReference type="EMBL" id="ACVN02000044">
    <property type="protein sequence ID" value="ERK61747.1"/>
    <property type="molecule type" value="Genomic_DNA"/>
</dbReference>
<name>U2SGE6_9ACTN</name>
<comment type="caution">
    <text evidence="1">The sequence shown here is derived from an EMBL/GenBank/DDBJ whole genome shotgun (WGS) entry which is preliminary data.</text>
</comment>
<evidence type="ECO:0000313" key="1">
    <source>
        <dbReference type="EMBL" id="ERK61747.1"/>
    </source>
</evidence>
<sequence length="42" mass="4282">MCSVFTGHAGNQNAAKLTRAQKEDCQAPGFVEARLSGCGGLG</sequence>
<reference evidence="1" key="1">
    <citation type="submission" date="2013-08" db="EMBL/GenBank/DDBJ databases">
        <authorList>
            <person name="Durkin A.S."/>
            <person name="Haft D.R."/>
            <person name="McCorrison J."/>
            <person name="Torralba M."/>
            <person name="Gillis M."/>
            <person name="Haft D.H."/>
            <person name="Methe B."/>
            <person name="Sutton G."/>
            <person name="Nelson K.E."/>
        </authorList>
    </citation>
    <scope>NUCLEOTIDE SEQUENCE [LARGE SCALE GENOMIC DNA]</scope>
    <source>
        <strain evidence="1">F0233</strain>
    </source>
</reference>
<gene>
    <name evidence="1" type="ORF">HMPREF0682_2247</name>
</gene>
<keyword evidence="2" id="KW-1185">Reference proteome</keyword>